<proteinExistence type="predicted"/>
<keyword evidence="1" id="KW-0863">Zinc-finger</keyword>
<reference evidence="4" key="1">
    <citation type="submission" date="2021-06" db="EMBL/GenBank/DDBJ databases">
        <authorList>
            <person name="Kallberg Y."/>
            <person name="Tangrot J."/>
            <person name="Rosling A."/>
        </authorList>
    </citation>
    <scope>NUCLEOTIDE SEQUENCE</scope>
    <source>
        <strain evidence="4">FL130A</strain>
    </source>
</reference>
<evidence type="ECO:0000256" key="1">
    <source>
        <dbReference type="PROSITE-ProRule" id="PRU00175"/>
    </source>
</evidence>
<accession>A0A9N9AX75</accession>
<keyword evidence="1" id="KW-0862">Zinc</keyword>
<dbReference type="SUPFAM" id="SSF57850">
    <property type="entry name" value="RING/U-box"/>
    <property type="match status" value="1"/>
</dbReference>
<keyword evidence="1" id="KW-0479">Metal-binding</keyword>
<feature type="compositionally biased region" description="Polar residues" evidence="2">
    <location>
        <begin position="116"/>
        <end position="125"/>
    </location>
</feature>
<dbReference type="CDD" id="cd16448">
    <property type="entry name" value="RING-H2"/>
    <property type="match status" value="1"/>
</dbReference>
<dbReference type="InterPro" id="IPR001841">
    <property type="entry name" value="Znf_RING"/>
</dbReference>
<protein>
    <submittedName>
        <fullName evidence="4">14347_t:CDS:1</fullName>
    </submittedName>
</protein>
<evidence type="ECO:0000313" key="4">
    <source>
        <dbReference type="EMBL" id="CAG8545544.1"/>
    </source>
</evidence>
<feature type="region of interest" description="Disordered" evidence="2">
    <location>
        <begin position="116"/>
        <end position="141"/>
    </location>
</feature>
<gene>
    <name evidence="4" type="ORF">ALEPTO_LOCUS5622</name>
</gene>
<dbReference type="InterPro" id="IPR013083">
    <property type="entry name" value="Znf_RING/FYVE/PHD"/>
</dbReference>
<dbReference type="EMBL" id="CAJVPS010001633">
    <property type="protein sequence ID" value="CAG8545544.1"/>
    <property type="molecule type" value="Genomic_DNA"/>
</dbReference>
<organism evidence="4 5">
    <name type="scientific">Ambispora leptoticha</name>
    <dbReference type="NCBI Taxonomy" id="144679"/>
    <lineage>
        <taxon>Eukaryota</taxon>
        <taxon>Fungi</taxon>
        <taxon>Fungi incertae sedis</taxon>
        <taxon>Mucoromycota</taxon>
        <taxon>Glomeromycotina</taxon>
        <taxon>Glomeromycetes</taxon>
        <taxon>Archaeosporales</taxon>
        <taxon>Ambisporaceae</taxon>
        <taxon>Ambispora</taxon>
    </lineage>
</organism>
<dbReference type="GO" id="GO:0008270">
    <property type="term" value="F:zinc ion binding"/>
    <property type="evidence" value="ECO:0007669"/>
    <property type="project" value="UniProtKB-KW"/>
</dbReference>
<keyword evidence="5" id="KW-1185">Reference proteome</keyword>
<name>A0A9N9AX75_9GLOM</name>
<dbReference type="Gene3D" id="3.30.40.10">
    <property type="entry name" value="Zinc/RING finger domain, C3HC4 (zinc finger)"/>
    <property type="match status" value="1"/>
</dbReference>
<evidence type="ECO:0000259" key="3">
    <source>
        <dbReference type="PROSITE" id="PS50089"/>
    </source>
</evidence>
<evidence type="ECO:0000313" key="5">
    <source>
        <dbReference type="Proteomes" id="UP000789508"/>
    </source>
</evidence>
<comment type="caution">
    <text evidence="4">The sequence shown here is derived from an EMBL/GenBank/DDBJ whole genome shotgun (WGS) entry which is preliminary data.</text>
</comment>
<sequence>MSLSSLKTLAYNILKETGGSIDQNINDTELPPCSICNKKILTLTYESFTVLGGCGHIFHRMCIEKKILLTIPNTCPFPKCGKNVELIDEAQRRDSVSSEISGISNLADEFTRNVGFSSQKTSSQDQDVEMDGNEGVEIPPTLPQKRVNELSLRRVPLIKRLRSRIGETEETY</sequence>
<dbReference type="OrthoDB" id="2304422at2759"/>
<evidence type="ECO:0000256" key="2">
    <source>
        <dbReference type="SAM" id="MobiDB-lite"/>
    </source>
</evidence>
<dbReference type="Proteomes" id="UP000789508">
    <property type="component" value="Unassembled WGS sequence"/>
</dbReference>
<feature type="domain" description="RING-type" evidence="3">
    <location>
        <begin position="33"/>
        <end position="79"/>
    </location>
</feature>
<dbReference type="PROSITE" id="PS50089">
    <property type="entry name" value="ZF_RING_2"/>
    <property type="match status" value="1"/>
</dbReference>
<dbReference type="AlphaFoldDB" id="A0A9N9AX75"/>